<dbReference type="Proteomes" id="UP000199459">
    <property type="component" value="Unassembled WGS sequence"/>
</dbReference>
<dbReference type="EMBL" id="FOCP01000005">
    <property type="protein sequence ID" value="SEM99335.1"/>
    <property type="molecule type" value="Genomic_DNA"/>
</dbReference>
<evidence type="ECO:0000259" key="3">
    <source>
        <dbReference type="PROSITE" id="PS01031"/>
    </source>
</evidence>
<accession>A0A1H8CWC8</accession>
<dbReference type="InterPro" id="IPR002068">
    <property type="entry name" value="A-crystallin/Hsp20_dom"/>
</dbReference>
<evidence type="ECO:0000256" key="1">
    <source>
        <dbReference type="PROSITE-ProRule" id="PRU00285"/>
    </source>
</evidence>
<feature type="domain" description="SHSP" evidence="3">
    <location>
        <begin position="79"/>
        <end position="193"/>
    </location>
</feature>
<comment type="similarity">
    <text evidence="1 2">Belongs to the small heat shock protein (HSP20) family.</text>
</comment>
<dbReference type="SUPFAM" id="SSF49764">
    <property type="entry name" value="HSP20-like chaperones"/>
    <property type="match status" value="1"/>
</dbReference>
<gene>
    <name evidence="4" type="ORF">SAMN05216325_105166</name>
</gene>
<reference evidence="4 5" key="1">
    <citation type="submission" date="2016-10" db="EMBL/GenBank/DDBJ databases">
        <authorList>
            <person name="de Groot N.N."/>
        </authorList>
    </citation>
    <scope>NUCLEOTIDE SEQUENCE [LARGE SCALE GENOMIC DNA]</scope>
    <source>
        <strain evidence="4 5">Nm22</strain>
    </source>
</reference>
<dbReference type="STRING" id="917.SAMN05216326_1405"/>
<organism evidence="4 5">
    <name type="scientific">Nitrosomonas marina</name>
    <dbReference type="NCBI Taxonomy" id="917"/>
    <lineage>
        <taxon>Bacteria</taxon>
        <taxon>Pseudomonadati</taxon>
        <taxon>Pseudomonadota</taxon>
        <taxon>Betaproteobacteria</taxon>
        <taxon>Nitrosomonadales</taxon>
        <taxon>Nitrosomonadaceae</taxon>
        <taxon>Nitrosomonas</taxon>
    </lineage>
</organism>
<keyword evidence="4" id="KW-0346">Stress response</keyword>
<sequence length="193" mass="22367">MDFHKLYPWNWFKHEEPENHKQNVILVKSDNQSLSPVSHINNLNQLHREIDRLFDDAFRGFGLPLHSRSEFLNQFISDDSAPTFRASINIASDDRQYTITLEAPGLSQDDLSIELKDQVLVIKGSKQEEQEDKNKHYYHRECRYGVFERVLAIPDDADIDAIQANMDKGLLTINMPRKETSKSDVKKIAIKSV</sequence>
<protein>
    <submittedName>
        <fullName evidence="4">Heat shock protein Hsp20</fullName>
    </submittedName>
</protein>
<name>A0A1H8CWC8_9PROT</name>
<evidence type="ECO:0000313" key="4">
    <source>
        <dbReference type="EMBL" id="SEM99335.1"/>
    </source>
</evidence>
<dbReference type="InterPro" id="IPR008978">
    <property type="entry name" value="HSP20-like_chaperone"/>
</dbReference>
<evidence type="ECO:0000313" key="5">
    <source>
        <dbReference type="Proteomes" id="UP000199459"/>
    </source>
</evidence>
<dbReference type="RefSeq" id="WP_090629084.1">
    <property type="nucleotide sequence ID" value="NZ_FOCP01000005.1"/>
</dbReference>
<evidence type="ECO:0000256" key="2">
    <source>
        <dbReference type="RuleBase" id="RU003616"/>
    </source>
</evidence>
<dbReference type="Pfam" id="PF00011">
    <property type="entry name" value="HSP20"/>
    <property type="match status" value="1"/>
</dbReference>
<dbReference type="Gene3D" id="2.60.40.790">
    <property type="match status" value="1"/>
</dbReference>
<dbReference type="OrthoDB" id="9808910at2"/>
<proteinExistence type="inferred from homology"/>
<dbReference type="PROSITE" id="PS01031">
    <property type="entry name" value="SHSP"/>
    <property type="match status" value="1"/>
</dbReference>
<dbReference type="InterPro" id="IPR031107">
    <property type="entry name" value="Small_HSP"/>
</dbReference>
<dbReference type="PANTHER" id="PTHR11527">
    <property type="entry name" value="HEAT-SHOCK PROTEIN 20 FAMILY MEMBER"/>
    <property type="match status" value="1"/>
</dbReference>
<dbReference type="AlphaFoldDB" id="A0A1H8CWC8"/>
<dbReference type="CDD" id="cd06464">
    <property type="entry name" value="ACD_sHsps-like"/>
    <property type="match status" value="1"/>
</dbReference>